<evidence type="ECO:0000313" key="1">
    <source>
        <dbReference type="EMBL" id="KAJ7726020.1"/>
    </source>
</evidence>
<reference evidence="1" key="1">
    <citation type="submission" date="2023-03" db="EMBL/GenBank/DDBJ databases">
        <title>Massive genome expansion in bonnet fungi (Mycena s.s.) driven by repeated elements and novel gene families across ecological guilds.</title>
        <authorList>
            <consortium name="Lawrence Berkeley National Laboratory"/>
            <person name="Harder C.B."/>
            <person name="Miyauchi S."/>
            <person name="Viragh M."/>
            <person name="Kuo A."/>
            <person name="Thoen E."/>
            <person name="Andreopoulos B."/>
            <person name="Lu D."/>
            <person name="Skrede I."/>
            <person name="Drula E."/>
            <person name="Henrissat B."/>
            <person name="Morin E."/>
            <person name="Kohler A."/>
            <person name="Barry K."/>
            <person name="LaButti K."/>
            <person name="Morin E."/>
            <person name="Salamov A."/>
            <person name="Lipzen A."/>
            <person name="Mereny Z."/>
            <person name="Hegedus B."/>
            <person name="Baldrian P."/>
            <person name="Stursova M."/>
            <person name="Weitz H."/>
            <person name="Taylor A."/>
            <person name="Grigoriev I.V."/>
            <person name="Nagy L.G."/>
            <person name="Martin F."/>
            <person name="Kauserud H."/>
        </authorList>
    </citation>
    <scope>NUCLEOTIDE SEQUENCE</scope>
    <source>
        <strain evidence="1">CBHHK188m</strain>
    </source>
</reference>
<gene>
    <name evidence="1" type="ORF">DFH07DRAFT_782883</name>
</gene>
<keyword evidence="2" id="KW-1185">Reference proteome</keyword>
<comment type="caution">
    <text evidence="1">The sequence shown here is derived from an EMBL/GenBank/DDBJ whole genome shotgun (WGS) entry which is preliminary data.</text>
</comment>
<dbReference type="AlphaFoldDB" id="A0AAD7HQM7"/>
<dbReference type="Proteomes" id="UP001215280">
    <property type="component" value="Unassembled WGS sequence"/>
</dbReference>
<accession>A0AAD7HQM7</accession>
<sequence>MSMSFNSTICFTTSPGATLTHWEPIDAALTFYAIPHGCPPSTGMFETKLKVQLGVENGTSHFVSVREPPGPGNAWAGMFWGESKVSSCLMGVWACASMYLGQSDFNALSSSRCLPSTRLKLKLKLWLFQDGWLFFLLHSVDAFAFWSVPAFNTAQSEWLTGDDLVLHHLIEGRQAGGDHGEAQAMRGCAVHLCRGTQSQHVGKLPAKKDLPAPTTTTTTNMIFIPTQQSKVAPLLA</sequence>
<dbReference type="EMBL" id="JARJLG010000224">
    <property type="protein sequence ID" value="KAJ7726020.1"/>
    <property type="molecule type" value="Genomic_DNA"/>
</dbReference>
<proteinExistence type="predicted"/>
<name>A0AAD7HQM7_9AGAR</name>
<evidence type="ECO:0000313" key="2">
    <source>
        <dbReference type="Proteomes" id="UP001215280"/>
    </source>
</evidence>
<organism evidence="1 2">
    <name type="scientific">Mycena maculata</name>
    <dbReference type="NCBI Taxonomy" id="230809"/>
    <lineage>
        <taxon>Eukaryota</taxon>
        <taxon>Fungi</taxon>
        <taxon>Dikarya</taxon>
        <taxon>Basidiomycota</taxon>
        <taxon>Agaricomycotina</taxon>
        <taxon>Agaricomycetes</taxon>
        <taxon>Agaricomycetidae</taxon>
        <taxon>Agaricales</taxon>
        <taxon>Marasmiineae</taxon>
        <taxon>Mycenaceae</taxon>
        <taxon>Mycena</taxon>
    </lineage>
</organism>
<protein>
    <submittedName>
        <fullName evidence="1">Uncharacterized protein</fullName>
    </submittedName>
</protein>